<sequence>MEAIRTIIVDDEARIRRGIGRLLSTCEGNWEVVAVLSSGLEALEYMDQSHGDIDLLITDIRMPDMDGLTLVKEAKRRYTFYPVMISGYNDFEYMQTAIREGAVDYIMKPVDREQFRRRMKEISAIILQNKRNRLHLHKMERELKLTRQTQMLSYVTSAGLDMGRLGYWVEDFPKGLYVLLYISLDPVPVKSRSYTSKDWEAFDYAMENIIIEVADRMQEQYEGRMEKWCWKGGDSDYWVMLHSNGNPEATEIEQSASDLSASIRTAIALHTPFSVSVSYGNRMEDLYMLPEARQRSLSLMNYRLLYGSNRTFHDDMADWAVERMDSELAHFAHRLRAVAEQANTEEAAALSQQFFRRLSQISSPMTIQYAVQNAYIQIHSVGIEYVSGDTVPVSLEKGIQSLSRAAHLHVLKKELDTLILDVISLVRDSRQSGSLKPVEQAKAWIIAHLGSDLSIKSIADRVYMNPSYFSRTFKMQTGVTVLDYITNLRMERAKELLTDAKHKVSDVCSLVGYQDVKYFSRQFKQRYGETPSKYRERLEGAD</sequence>
<name>A0A163F5Z7_9BACL</name>
<evidence type="ECO:0008006" key="9">
    <source>
        <dbReference type="Google" id="ProtNLM"/>
    </source>
</evidence>
<protein>
    <recommendedName>
        <fullName evidence="9">DNA-binding response regulator</fullName>
    </recommendedName>
</protein>
<dbReference type="GO" id="GO:0003700">
    <property type="term" value="F:DNA-binding transcription factor activity"/>
    <property type="evidence" value="ECO:0007669"/>
    <property type="project" value="InterPro"/>
</dbReference>
<evidence type="ECO:0000259" key="5">
    <source>
        <dbReference type="PROSITE" id="PS01124"/>
    </source>
</evidence>
<keyword evidence="4" id="KW-0597">Phosphoprotein</keyword>
<dbReference type="GeneID" id="97554237"/>
<dbReference type="PANTHER" id="PTHR43280">
    <property type="entry name" value="ARAC-FAMILY TRANSCRIPTIONAL REGULATOR"/>
    <property type="match status" value="1"/>
</dbReference>
<evidence type="ECO:0000256" key="4">
    <source>
        <dbReference type="PROSITE-ProRule" id="PRU00169"/>
    </source>
</evidence>
<dbReference type="SMART" id="SM00342">
    <property type="entry name" value="HTH_ARAC"/>
    <property type="match status" value="1"/>
</dbReference>
<dbReference type="InterPro" id="IPR009057">
    <property type="entry name" value="Homeodomain-like_sf"/>
</dbReference>
<dbReference type="InterPro" id="IPR018062">
    <property type="entry name" value="HTH_AraC-typ_CS"/>
</dbReference>
<evidence type="ECO:0000313" key="8">
    <source>
        <dbReference type="Proteomes" id="UP000076796"/>
    </source>
</evidence>
<dbReference type="STRING" id="59843.A3958_01635"/>
<evidence type="ECO:0000259" key="6">
    <source>
        <dbReference type="PROSITE" id="PS50110"/>
    </source>
</evidence>
<feature type="domain" description="Response regulatory" evidence="6">
    <location>
        <begin position="5"/>
        <end position="123"/>
    </location>
</feature>
<evidence type="ECO:0000256" key="3">
    <source>
        <dbReference type="ARBA" id="ARBA00023163"/>
    </source>
</evidence>
<reference evidence="7" key="1">
    <citation type="journal article" date="2016" name="Genome Announc.">
        <title>Draft genomes of two strains of Paenibacillus glucanolyticus with capability to degrade lignocellulose.</title>
        <authorList>
            <person name="Mathews S.L."/>
            <person name="Pawlak J."/>
            <person name="Grunden A.M."/>
        </authorList>
    </citation>
    <scope>NUCLEOTIDE SEQUENCE [LARGE SCALE GENOMIC DNA]</scope>
    <source>
        <strain evidence="7">SLM1</strain>
    </source>
</reference>
<dbReference type="Proteomes" id="UP000076796">
    <property type="component" value="Unassembled WGS sequence"/>
</dbReference>
<dbReference type="PANTHER" id="PTHR43280:SF10">
    <property type="entry name" value="REGULATORY PROTEIN POCR"/>
    <property type="match status" value="1"/>
</dbReference>
<dbReference type="InterPro" id="IPR001789">
    <property type="entry name" value="Sig_transdc_resp-reg_receiver"/>
</dbReference>
<dbReference type="Pfam" id="PF00072">
    <property type="entry name" value="Response_reg"/>
    <property type="match status" value="1"/>
</dbReference>
<evidence type="ECO:0000256" key="1">
    <source>
        <dbReference type="ARBA" id="ARBA00023015"/>
    </source>
</evidence>
<dbReference type="SUPFAM" id="SSF52172">
    <property type="entry name" value="CheY-like"/>
    <property type="match status" value="1"/>
</dbReference>
<dbReference type="InterPro" id="IPR011006">
    <property type="entry name" value="CheY-like_superfamily"/>
</dbReference>
<keyword evidence="1" id="KW-0805">Transcription regulation</keyword>
<dbReference type="Gene3D" id="3.40.50.2300">
    <property type="match status" value="1"/>
</dbReference>
<proteinExistence type="predicted"/>
<dbReference type="GO" id="GO:0043565">
    <property type="term" value="F:sequence-specific DNA binding"/>
    <property type="evidence" value="ECO:0007669"/>
    <property type="project" value="InterPro"/>
</dbReference>
<evidence type="ECO:0000256" key="2">
    <source>
        <dbReference type="ARBA" id="ARBA00023125"/>
    </source>
</evidence>
<dbReference type="InterPro" id="IPR018060">
    <property type="entry name" value="HTH_AraC"/>
</dbReference>
<organism evidence="7 8">
    <name type="scientific">Paenibacillus glucanolyticus</name>
    <dbReference type="NCBI Taxonomy" id="59843"/>
    <lineage>
        <taxon>Bacteria</taxon>
        <taxon>Bacillati</taxon>
        <taxon>Bacillota</taxon>
        <taxon>Bacilli</taxon>
        <taxon>Bacillales</taxon>
        <taxon>Paenibacillaceae</taxon>
        <taxon>Paenibacillus</taxon>
    </lineage>
</organism>
<feature type="domain" description="HTH araC/xylS-type" evidence="5">
    <location>
        <begin position="439"/>
        <end position="537"/>
    </location>
</feature>
<keyword evidence="8" id="KW-1185">Reference proteome</keyword>
<dbReference type="EMBL" id="LWMH01000002">
    <property type="protein sequence ID" value="KZS44181.1"/>
    <property type="molecule type" value="Genomic_DNA"/>
</dbReference>
<accession>A0A163F5Z7</accession>
<dbReference type="RefSeq" id="WP_063480271.1">
    <property type="nucleotide sequence ID" value="NZ_CP147845.1"/>
</dbReference>
<dbReference type="InterPro" id="IPR020449">
    <property type="entry name" value="Tscrpt_reg_AraC-type_HTH"/>
</dbReference>
<dbReference type="Gene3D" id="1.10.10.60">
    <property type="entry name" value="Homeodomain-like"/>
    <property type="match status" value="2"/>
</dbReference>
<evidence type="ECO:0000313" key="7">
    <source>
        <dbReference type="EMBL" id="KZS44181.1"/>
    </source>
</evidence>
<dbReference type="PRINTS" id="PR00032">
    <property type="entry name" value="HTHARAC"/>
</dbReference>
<dbReference type="PROSITE" id="PS01124">
    <property type="entry name" value="HTH_ARAC_FAMILY_2"/>
    <property type="match status" value="1"/>
</dbReference>
<keyword evidence="3" id="KW-0804">Transcription</keyword>
<comment type="caution">
    <text evidence="7">The sequence shown here is derived from an EMBL/GenBank/DDBJ whole genome shotgun (WGS) entry which is preliminary data.</text>
</comment>
<dbReference type="SUPFAM" id="SSF46689">
    <property type="entry name" value="Homeodomain-like"/>
    <property type="match status" value="2"/>
</dbReference>
<gene>
    <name evidence="7" type="ORF">AWU65_29375</name>
</gene>
<dbReference type="PROSITE" id="PS50110">
    <property type="entry name" value="RESPONSE_REGULATORY"/>
    <property type="match status" value="1"/>
</dbReference>
<dbReference type="AlphaFoldDB" id="A0A163F5Z7"/>
<dbReference type="SMART" id="SM00448">
    <property type="entry name" value="REC"/>
    <property type="match status" value="1"/>
</dbReference>
<dbReference type="CDD" id="cd17536">
    <property type="entry name" value="REC_YesN-like"/>
    <property type="match status" value="1"/>
</dbReference>
<keyword evidence="2" id="KW-0238">DNA-binding</keyword>
<dbReference type="OrthoDB" id="342399at2"/>
<feature type="modified residue" description="4-aspartylphosphate" evidence="4">
    <location>
        <position position="59"/>
    </location>
</feature>
<dbReference type="GO" id="GO:0000160">
    <property type="term" value="P:phosphorelay signal transduction system"/>
    <property type="evidence" value="ECO:0007669"/>
    <property type="project" value="InterPro"/>
</dbReference>
<dbReference type="PROSITE" id="PS00041">
    <property type="entry name" value="HTH_ARAC_FAMILY_1"/>
    <property type="match status" value="1"/>
</dbReference>
<dbReference type="Pfam" id="PF12833">
    <property type="entry name" value="HTH_18"/>
    <property type="match status" value="1"/>
</dbReference>